<dbReference type="AlphaFoldDB" id="A0A9W6XQK9"/>
<accession>A0A9W6XQK9</accession>
<dbReference type="Proteomes" id="UP001165121">
    <property type="component" value="Unassembled WGS sequence"/>
</dbReference>
<proteinExistence type="predicted"/>
<name>A0A9W6XQK9_9STRA</name>
<evidence type="ECO:0000313" key="2">
    <source>
        <dbReference type="EMBL" id="GMF43538.1"/>
    </source>
</evidence>
<evidence type="ECO:0000313" key="3">
    <source>
        <dbReference type="Proteomes" id="UP001165121"/>
    </source>
</evidence>
<keyword evidence="3" id="KW-1185">Reference proteome</keyword>
<reference evidence="2" key="1">
    <citation type="submission" date="2023-04" db="EMBL/GenBank/DDBJ databases">
        <title>Phytophthora fragariaefolia NBRC 109709.</title>
        <authorList>
            <person name="Ichikawa N."/>
            <person name="Sato H."/>
            <person name="Tonouchi N."/>
        </authorList>
    </citation>
    <scope>NUCLEOTIDE SEQUENCE</scope>
    <source>
        <strain evidence="2">NBRC 109709</strain>
    </source>
</reference>
<comment type="caution">
    <text evidence="2">The sequence shown here is derived from an EMBL/GenBank/DDBJ whole genome shotgun (WGS) entry which is preliminary data.</text>
</comment>
<gene>
    <name evidence="2" type="ORF">Pfra01_001475600</name>
</gene>
<sequence>MYSPRSLSMFDGKTLTRHGYSVDAIFVKACGTRPEWDLQDLAAEDGAVKSLQDDSRGQQGIDVSLRTATPEAGPLEADEMVTRLLEERVQAAADAGLAEPLVVQLRKILVENRDLFRVSFGQDPPIRDPPLIRRLGGQAPLTAFSGLPPPTPLTVAFSDDHVVEMSAEVLQRIQEHHLTQMAKVLEVMHRDVAETSDRRRMQARARRASKSKPPNFSVDDSVPVAMVTQHADKLTINWQGPKRIVRAISGWVFEVEEPELGTSNDDWPCVPTPFLC</sequence>
<feature type="compositionally biased region" description="Basic residues" evidence="1">
    <location>
        <begin position="201"/>
        <end position="210"/>
    </location>
</feature>
<dbReference type="EMBL" id="BSXT01001554">
    <property type="protein sequence ID" value="GMF43538.1"/>
    <property type="molecule type" value="Genomic_DNA"/>
</dbReference>
<evidence type="ECO:0000256" key="1">
    <source>
        <dbReference type="SAM" id="MobiDB-lite"/>
    </source>
</evidence>
<protein>
    <submittedName>
        <fullName evidence="2">Unnamed protein product</fullName>
    </submittedName>
</protein>
<organism evidence="2 3">
    <name type="scientific">Phytophthora fragariaefolia</name>
    <dbReference type="NCBI Taxonomy" id="1490495"/>
    <lineage>
        <taxon>Eukaryota</taxon>
        <taxon>Sar</taxon>
        <taxon>Stramenopiles</taxon>
        <taxon>Oomycota</taxon>
        <taxon>Peronosporomycetes</taxon>
        <taxon>Peronosporales</taxon>
        <taxon>Peronosporaceae</taxon>
        <taxon>Phytophthora</taxon>
    </lineage>
</organism>
<feature type="region of interest" description="Disordered" evidence="1">
    <location>
        <begin position="195"/>
        <end position="219"/>
    </location>
</feature>